<keyword evidence="1" id="KW-0393">Immunoglobulin domain</keyword>
<dbReference type="PANTHER" id="PTHR47633">
    <property type="entry name" value="IMMUNOGLOBULIN"/>
    <property type="match status" value="1"/>
</dbReference>
<dbReference type="Proteomes" id="UP000095283">
    <property type="component" value="Unplaced"/>
</dbReference>
<name>A0A1I7XKU6_HETBA</name>
<dbReference type="SUPFAM" id="SSF48726">
    <property type="entry name" value="Immunoglobulin"/>
    <property type="match status" value="1"/>
</dbReference>
<dbReference type="SUPFAM" id="SSF52047">
    <property type="entry name" value="RNI-like"/>
    <property type="match status" value="1"/>
</dbReference>
<evidence type="ECO:0000259" key="2">
    <source>
        <dbReference type="PROSITE" id="PS50835"/>
    </source>
</evidence>
<sequence length="452" mass="50559">MSENVCTLNGLAERFASDVLSVTLGGVDKKYKNRELANQQVNYYIVYVKWIPINFLQLIITDDLLQFINDYLGNLTNIKFQHDVTETCSFMIGINSCCRSLRIRLVCDCPAVNELIFAMRILVSLDKITELRIDIVTRTRKECEDMGYILANLGKLAILHKLECGFWKNISVSQSFIFGLRQCHSLKELSLRKIFTTPVILMEILESIPLSVHTLELWQLDIDDRMVNLICHKLPHLRNLSLAKLPKLSSSGIHKLLYSLCLLESFYCTIPVSSLLLRPLTNVQLLPRLENVTMVTTTNTPGAFERLPLSDKRAVVGERVVLECQVEGHPYPAVKWLKDGNNVSNCPDYEIEEDGHYHRLIMSQVQGADSGRFTAQAANAAGLKQSTCILIVAPAPTPIPGAKNIAVCSPAPPQTPVGPSAPIFLKELRHQPLKPGGLMVMEARVAGDICFY</sequence>
<evidence type="ECO:0000256" key="1">
    <source>
        <dbReference type="ARBA" id="ARBA00023319"/>
    </source>
</evidence>
<dbReference type="PANTHER" id="PTHR47633:SF16">
    <property type="entry name" value="CAVP-TARGET PROTEIN-LIKE"/>
    <property type="match status" value="1"/>
</dbReference>
<dbReference type="InterPro" id="IPR013098">
    <property type="entry name" value="Ig_I-set"/>
</dbReference>
<organism evidence="3 4">
    <name type="scientific">Heterorhabditis bacteriophora</name>
    <name type="common">Entomopathogenic nematode worm</name>
    <dbReference type="NCBI Taxonomy" id="37862"/>
    <lineage>
        <taxon>Eukaryota</taxon>
        <taxon>Metazoa</taxon>
        <taxon>Ecdysozoa</taxon>
        <taxon>Nematoda</taxon>
        <taxon>Chromadorea</taxon>
        <taxon>Rhabditida</taxon>
        <taxon>Rhabditina</taxon>
        <taxon>Rhabditomorpha</taxon>
        <taxon>Strongyloidea</taxon>
        <taxon>Heterorhabditidae</taxon>
        <taxon>Heterorhabditis</taxon>
    </lineage>
</organism>
<dbReference type="Gene3D" id="3.80.10.10">
    <property type="entry name" value="Ribonuclease Inhibitor"/>
    <property type="match status" value="1"/>
</dbReference>
<evidence type="ECO:0000313" key="3">
    <source>
        <dbReference type="Proteomes" id="UP000095283"/>
    </source>
</evidence>
<dbReference type="InterPro" id="IPR007110">
    <property type="entry name" value="Ig-like_dom"/>
</dbReference>
<dbReference type="Gene3D" id="2.60.40.10">
    <property type="entry name" value="Immunoglobulins"/>
    <property type="match status" value="1"/>
</dbReference>
<dbReference type="InterPro" id="IPR003599">
    <property type="entry name" value="Ig_sub"/>
</dbReference>
<proteinExistence type="predicted"/>
<dbReference type="InterPro" id="IPR003598">
    <property type="entry name" value="Ig_sub2"/>
</dbReference>
<dbReference type="FunFam" id="2.60.40.10:FF:000107">
    <property type="entry name" value="Myosin, light chain kinase a"/>
    <property type="match status" value="1"/>
</dbReference>
<dbReference type="Pfam" id="PF07679">
    <property type="entry name" value="I-set"/>
    <property type="match status" value="1"/>
</dbReference>
<accession>A0A1I7XKU6</accession>
<dbReference type="WBParaSite" id="Hba_18137">
    <property type="protein sequence ID" value="Hba_18137"/>
    <property type="gene ID" value="Hba_18137"/>
</dbReference>
<evidence type="ECO:0000313" key="4">
    <source>
        <dbReference type="WBParaSite" id="Hba_18137"/>
    </source>
</evidence>
<dbReference type="SMART" id="SM00409">
    <property type="entry name" value="IG"/>
    <property type="match status" value="1"/>
</dbReference>
<keyword evidence="3" id="KW-1185">Reference proteome</keyword>
<dbReference type="InterPro" id="IPR013783">
    <property type="entry name" value="Ig-like_fold"/>
</dbReference>
<reference evidence="4" key="1">
    <citation type="submission" date="2016-11" db="UniProtKB">
        <authorList>
            <consortium name="WormBaseParasite"/>
        </authorList>
    </citation>
    <scope>IDENTIFICATION</scope>
</reference>
<protein>
    <submittedName>
        <fullName evidence="4">Ig-like domain-containing protein</fullName>
    </submittedName>
</protein>
<dbReference type="InterPro" id="IPR036179">
    <property type="entry name" value="Ig-like_dom_sf"/>
</dbReference>
<dbReference type="GO" id="GO:0004672">
    <property type="term" value="F:protein kinase activity"/>
    <property type="evidence" value="ECO:0007669"/>
    <property type="project" value="TreeGrafter"/>
</dbReference>
<dbReference type="SMART" id="SM00408">
    <property type="entry name" value="IGc2"/>
    <property type="match status" value="1"/>
</dbReference>
<dbReference type="InterPro" id="IPR032675">
    <property type="entry name" value="LRR_dom_sf"/>
</dbReference>
<dbReference type="PROSITE" id="PS50835">
    <property type="entry name" value="IG_LIKE"/>
    <property type="match status" value="1"/>
</dbReference>
<dbReference type="AlphaFoldDB" id="A0A1I7XKU6"/>
<feature type="domain" description="Ig-like" evidence="2">
    <location>
        <begin position="301"/>
        <end position="390"/>
    </location>
</feature>